<evidence type="ECO:0000313" key="3">
    <source>
        <dbReference type="EMBL" id="NNM45104.1"/>
    </source>
</evidence>
<organism evidence="3 4">
    <name type="scientific">Knoellia koreensis</name>
    <dbReference type="NCBI Taxonomy" id="2730921"/>
    <lineage>
        <taxon>Bacteria</taxon>
        <taxon>Bacillati</taxon>
        <taxon>Actinomycetota</taxon>
        <taxon>Actinomycetes</taxon>
        <taxon>Micrococcales</taxon>
        <taxon>Intrasporangiaceae</taxon>
        <taxon>Knoellia</taxon>
    </lineage>
</organism>
<dbReference type="InterPro" id="IPR050563">
    <property type="entry name" value="4-hydroxybenzoyl-CoA_TE"/>
</dbReference>
<dbReference type="RefSeq" id="WP_171242170.1">
    <property type="nucleotide sequence ID" value="NZ_JABEPQ010000001.1"/>
</dbReference>
<dbReference type="SUPFAM" id="SSF54637">
    <property type="entry name" value="Thioesterase/thiol ester dehydrase-isomerase"/>
    <property type="match status" value="1"/>
</dbReference>
<dbReference type="PANTHER" id="PTHR31793:SF27">
    <property type="entry name" value="NOVEL THIOESTERASE SUPERFAMILY DOMAIN AND SAPOSIN A-TYPE DOMAIN CONTAINING PROTEIN (0610012H03RIK)"/>
    <property type="match status" value="1"/>
</dbReference>
<dbReference type="EMBL" id="JABEPQ010000001">
    <property type="protein sequence ID" value="NNM45104.1"/>
    <property type="molecule type" value="Genomic_DNA"/>
</dbReference>
<dbReference type="GO" id="GO:0047617">
    <property type="term" value="F:fatty acyl-CoA hydrolase activity"/>
    <property type="evidence" value="ECO:0007669"/>
    <property type="project" value="TreeGrafter"/>
</dbReference>
<dbReference type="Gene3D" id="3.10.129.10">
    <property type="entry name" value="Hotdog Thioesterase"/>
    <property type="match status" value="1"/>
</dbReference>
<dbReference type="CDD" id="cd00586">
    <property type="entry name" value="4HBT"/>
    <property type="match status" value="1"/>
</dbReference>
<comment type="similarity">
    <text evidence="1">Belongs to the 4-hydroxybenzoyl-CoA thioesterase family.</text>
</comment>
<evidence type="ECO:0000313" key="4">
    <source>
        <dbReference type="Proteomes" id="UP000588586"/>
    </source>
</evidence>
<dbReference type="PANTHER" id="PTHR31793">
    <property type="entry name" value="4-HYDROXYBENZOYL-COA THIOESTERASE FAMILY MEMBER"/>
    <property type="match status" value="1"/>
</dbReference>
<protein>
    <submittedName>
        <fullName evidence="3">Acyl-CoA thioesterase</fullName>
    </submittedName>
</protein>
<evidence type="ECO:0000256" key="2">
    <source>
        <dbReference type="ARBA" id="ARBA00022801"/>
    </source>
</evidence>
<sequence>MAGDDTAERGDYPYWSDVPTRWNDNDIYGHVNNTVHYAAMDTVINRWMIQEGILDLGGGDTIGLCVESGCRYLASMEYPDVMAVGLRIAKLGTSSVVWEAAIVRASDGTTVAQGRFVHVFVDRESRRPAPLTDTARAAFSALLRGAGEGAS</sequence>
<reference evidence="3 4" key="1">
    <citation type="submission" date="2020-04" db="EMBL/GenBank/DDBJ databases">
        <title>Knoellia sp. isolate from air conditioner.</title>
        <authorList>
            <person name="Chea S."/>
            <person name="Kim D.-U."/>
        </authorList>
    </citation>
    <scope>NUCLEOTIDE SEQUENCE [LARGE SCALE GENOMIC DNA]</scope>
    <source>
        <strain evidence="3 4">DB2414S</strain>
    </source>
</reference>
<evidence type="ECO:0000256" key="1">
    <source>
        <dbReference type="ARBA" id="ARBA00005953"/>
    </source>
</evidence>
<name>A0A849HER0_9MICO</name>
<dbReference type="AlphaFoldDB" id="A0A849HER0"/>
<dbReference type="Pfam" id="PF13279">
    <property type="entry name" value="4HBT_2"/>
    <property type="match status" value="1"/>
</dbReference>
<dbReference type="InterPro" id="IPR029069">
    <property type="entry name" value="HotDog_dom_sf"/>
</dbReference>
<accession>A0A849HER0</accession>
<comment type="caution">
    <text evidence="3">The sequence shown here is derived from an EMBL/GenBank/DDBJ whole genome shotgun (WGS) entry which is preliminary data.</text>
</comment>
<proteinExistence type="inferred from homology"/>
<gene>
    <name evidence="3" type="ORF">HJG52_03675</name>
</gene>
<keyword evidence="2" id="KW-0378">Hydrolase</keyword>
<dbReference type="Proteomes" id="UP000588586">
    <property type="component" value="Unassembled WGS sequence"/>
</dbReference>
<keyword evidence="4" id="KW-1185">Reference proteome</keyword>